<dbReference type="EMBL" id="KV425601">
    <property type="protein sequence ID" value="KZT21946.1"/>
    <property type="molecule type" value="Genomic_DNA"/>
</dbReference>
<dbReference type="Proteomes" id="UP000076761">
    <property type="component" value="Unassembled WGS sequence"/>
</dbReference>
<organism evidence="17 18">
    <name type="scientific">Neolentinus lepideus HHB14362 ss-1</name>
    <dbReference type="NCBI Taxonomy" id="1314782"/>
    <lineage>
        <taxon>Eukaryota</taxon>
        <taxon>Fungi</taxon>
        <taxon>Dikarya</taxon>
        <taxon>Basidiomycota</taxon>
        <taxon>Agaricomycotina</taxon>
        <taxon>Agaricomycetes</taxon>
        <taxon>Gloeophyllales</taxon>
        <taxon>Gloeophyllaceae</taxon>
        <taxon>Neolentinus</taxon>
    </lineage>
</organism>
<dbReference type="GO" id="GO:0005886">
    <property type="term" value="C:plasma membrane"/>
    <property type="evidence" value="ECO:0007669"/>
    <property type="project" value="UniProtKB-SubCell"/>
</dbReference>
<comment type="subcellular location">
    <subcellularLocation>
        <location evidence="1">Cell membrane</location>
        <topology evidence="1">Multi-pass membrane protein</topology>
    </subcellularLocation>
</comment>
<comment type="catalytic activity">
    <reaction evidence="13">
        <text>2 a Fe(II)-siderophore + NADP(+) + H(+) = 2 a Fe(III)-siderophore + NADPH</text>
        <dbReference type="Rhea" id="RHEA:28795"/>
        <dbReference type="Rhea" id="RHEA-COMP:11342"/>
        <dbReference type="Rhea" id="RHEA-COMP:11344"/>
        <dbReference type="ChEBI" id="CHEBI:15378"/>
        <dbReference type="ChEBI" id="CHEBI:29033"/>
        <dbReference type="ChEBI" id="CHEBI:29034"/>
        <dbReference type="ChEBI" id="CHEBI:57783"/>
        <dbReference type="ChEBI" id="CHEBI:58349"/>
        <dbReference type="EC" id="1.16.1.9"/>
    </reaction>
</comment>
<dbReference type="InterPro" id="IPR017927">
    <property type="entry name" value="FAD-bd_FR_type"/>
</dbReference>
<feature type="region of interest" description="Disordered" evidence="14">
    <location>
        <begin position="519"/>
        <end position="544"/>
    </location>
</feature>
<dbReference type="InterPro" id="IPR051410">
    <property type="entry name" value="Ferric/Cupric_Reductase"/>
</dbReference>
<dbReference type="EC" id="1.16.1.9" evidence="3"/>
<evidence type="ECO:0000256" key="2">
    <source>
        <dbReference type="ARBA" id="ARBA00006278"/>
    </source>
</evidence>
<evidence type="ECO:0000256" key="4">
    <source>
        <dbReference type="ARBA" id="ARBA00022448"/>
    </source>
</evidence>
<keyword evidence="10" id="KW-0406">Ion transport</keyword>
<name>A0A165Q5A9_9AGAM</name>
<keyword evidence="11 15" id="KW-0472">Membrane</keyword>
<dbReference type="PANTHER" id="PTHR32361:SF9">
    <property type="entry name" value="FERRIC REDUCTASE TRANSMEMBRANE COMPONENT 3-RELATED"/>
    <property type="match status" value="1"/>
</dbReference>
<dbReference type="SUPFAM" id="SSF63380">
    <property type="entry name" value="Riboflavin synthase domain-like"/>
    <property type="match status" value="1"/>
</dbReference>
<feature type="transmembrane region" description="Helical" evidence="15">
    <location>
        <begin position="225"/>
        <end position="243"/>
    </location>
</feature>
<evidence type="ECO:0000256" key="15">
    <source>
        <dbReference type="SAM" id="Phobius"/>
    </source>
</evidence>
<dbReference type="InterPro" id="IPR013130">
    <property type="entry name" value="Fe3_Rdtase_TM_dom"/>
</dbReference>
<dbReference type="PROSITE" id="PS51384">
    <property type="entry name" value="FAD_FR"/>
    <property type="match status" value="1"/>
</dbReference>
<proteinExistence type="inferred from homology"/>
<protein>
    <recommendedName>
        <fullName evidence="3">ferric-chelate reductase (NADPH)</fullName>
        <ecNumber evidence="3">1.16.1.9</ecNumber>
    </recommendedName>
</protein>
<feature type="transmembrane region" description="Helical" evidence="15">
    <location>
        <begin position="32"/>
        <end position="56"/>
    </location>
</feature>
<feature type="domain" description="FAD-binding FR-type" evidence="16">
    <location>
        <begin position="321"/>
        <end position="431"/>
    </location>
</feature>
<dbReference type="GO" id="GO:0006879">
    <property type="term" value="P:intracellular iron ion homeostasis"/>
    <property type="evidence" value="ECO:0007669"/>
    <property type="project" value="TreeGrafter"/>
</dbReference>
<dbReference type="InParanoid" id="A0A165Q5A9"/>
<dbReference type="PANTHER" id="PTHR32361">
    <property type="entry name" value="FERRIC/CUPRIC REDUCTASE TRANSMEMBRANE COMPONENT"/>
    <property type="match status" value="1"/>
</dbReference>
<dbReference type="InterPro" id="IPR017938">
    <property type="entry name" value="Riboflavin_synthase-like_b-brl"/>
</dbReference>
<keyword evidence="18" id="KW-1185">Reference proteome</keyword>
<feature type="transmembrane region" description="Helical" evidence="15">
    <location>
        <begin position="154"/>
        <end position="177"/>
    </location>
</feature>
<evidence type="ECO:0000256" key="14">
    <source>
        <dbReference type="SAM" id="MobiDB-lite"/>
    </source>
</evidence>
<evidence type="ECO:0000259" key="16">
    <source>
        <dbReference type="PROSITE" id="PS51384"/>
    </source>
</evidence>
<dbReference type="FunCoup" id="A0A165Q5A9">
    <property type="interactions" value="201"/>
</dbReference>
<keyword evidence="6 15" id="KW-0812">Transmembrane</keyword>
<dbReference type="InterPro" id="IPR013112">
    <property type="entry name" value="FAD-bd_8"/>
</dbReference>
<evidence type="ECO:0000256" key="1">
    <source>
        <dbReference type="ARBA" id="ARBA00004651"/>
    </source>
</evidence>
<evidence type="ECO:0000256" key="3">
    <source>
        <dbReference type="ARBA" id="ARBA00012668"/>
    </source>
</evidence>
<evidence type="ECO:0000313" key="17">
    <source>
        <dbReference type="EMBL" id="KZT21946.1"/>
    </source>
</evidence>
<dbReference type="CDD" id="cd06186">
    <property type="entry name" value="NOX_Duox_like_FAD_NADP"/>
    <property type="match status" value="1"/>
</dbReference>
<sequence>MAVSAAASSSSGHGAANNALRKYYQSHYPKEIWWLFGALIALLTAVRLVSLVFYFVRRWRFRYRAAQQSLKAANSNEKDPESGHGGSTPFPVALRIPAALINAWKIVWFRSTINFGFGYTLNVAEVVLTAAYIVALFTWSFVHSTSLPSQNLTLNWWANRTGTIAAAQFPLITTLGTKNNKINVVDQLNYLHRMTSRVALVLLWVHGGARIHIMALGSSEDWHTGWLRAGFMAVIGLSTLVLVSIRPIRERRYEFFVWFHFIVVLIFLVGAYFHVRQYAFGPYIWPCFLIWALDRSLRLARVVAFAASSYLFPRTSSTSLPSSTSDSKATVTALSPHLLQLRVPRPRGFHWAPGQTAYLVLPGVSNLPCEAHPFTIASSDPHPPTQPDELVFFIGVQTGVTRKLQGLVERGNGTARVRALVDGPYGRGADLAGGGAYDAAVLVAGGTGVAWAGPVFADAVRAKELGSGGRLRRVVFVWAIRERSHIKWIASTLSRTLAVASTVPTLSVSVRVHVTAPTESWDDDSVHSPSDRSSDENEKEGDVGIEGVEILSGRPDLREVVREEMRGAGREMFVGVCGSASLAGAVKDAVRVNPLWGEGSVVRGGPSVELVVESFGYA</sequence>
<keyword evidence="8 15" id="KW-1133">Transmembrane helix</keyword>
<feature type="compositionally biased region" description="Basic and acidic residues" evidence="14">
    <location>
        <begin position="524"/>
        <end position="542"/>
    </location>
</feature>
<keyword evidence="12" id="KW-0325">Glycoprotein</keyword>
<evidence type="ECO:0000256" key="7">
    <source>
        <dbReference type="ARBA" id="ARBA00022982"/>
    </source>
</evidence>
<dbReference type="SUPFAM" id="SSF52343">
    <property type="entry name" value="Ferredoxin reductase-like, C-terminal NADP-linked domain"/>
    <property type="match status" value="1"/>
</dbReference>
<evidence type="ECO:0000256" key="9">
    <source>
        <dbReference type="ARBA" id="ARBA00023002"/>
    </source>
</evidence>
<dbReference type="GO" id="GO:0006826">
    <property type="term" value="P:iron ion transport"/>
    <property type="evidence" value="ECO:0007669"/>
    <property type="project" value="TreeGrafter"/>
</dbReference>
<evidence type="ECO:0000256" key="13">
    <source>
        <dbReference type="ARBA" id="ARBA00048483"/>
    </source>
</evidence>
<dbReference type="Pfam" id="PF08030">
    <property type="entry name" value="NAD_binding_6"/>
    <property type="match status" value="1"/>
</dbReference>
<evidence type="ECO:0000256" key="10">
    <source>
        <dbReference type="ARBA" id="ARBA00023065"/>
    </source>
</evidence>
<dbReference type="SFLD" id="SFLDS00052">
    <property type="entry name" value="Ferric_Reductase_Domain"/>
    <property type="match status" value="1"/>
</dbReference>
<feature type="transmembrane region" description="Helical" evidence="15">
    <location>
        <begin position="119"/>
        <end position="142"/>
    </location>
</feature>
<gene>
    <name evidence="17" type="ORF">NEOLEDRAFT_1072627</name>
</gene>
<dbReference type="OrthoDB" id="4494341at2759"/>
<evidence type="ECO:0000256" key="11">
    <source>
        <dbReference type="ARBA" id="ARBA00023136"/>
    </source>
</evidence>
<dbReference type="SFLD" id="SFLDG01168">
    <property type="entry name" value="Ferric_reductase_subgroup_(FRE"/>
    <property type="match status" value="1"/>
</dbReference>
<accession>A0A165Q5A9</accession>
<feature type="transmembrane region" description="Helical" evidence="15">
    <location>
        <begin position="255"/>
        <end position="275"/>
    </location>
</feature>
<keyword evidence="4" id="KW-0813">Transport</keyword>
<evidence type="ECO:0000256" key="12">
    <source>
        <dbReference type="ARBA" id="ARBA00023180"/>
    </source>
</evidence>
<evidence type="ECO:0000313" key="18">
    <source>
        <dbReference type="Proteomes" id="UP000076761"/>
    </source>
</evidence>
<keyword evidence="9" id="KW-0560">Oxidoreductase</keyword>
<keyword evidence="7" id="KW-0249">Electron transport</keyword>
<reference evidence="17 18" key="1">
    <citation type="journal article" date="2016" name="Mol. Biol. Evol.">
        <title>Comparative Genomics of Early-Diverging Mushroom-Forming Fungi Provides Insights into the Origins of Lignocellulose Decay Capabilities.</title>
        <authorList>
            <person name="Nagy L.G."/>
            <person name="Riley R."/>
            <person name="Tritt A."/>
            <person name="Adam C."/>
            <person name="Daum C."/>
            <person name="Floudas D."/>
            <person name="Sun H."/>
            <person name="Yadav J.S."/>
            <person name="Pangilinan J."/>
            <person name="Larsson K.H."/>
            <person name="Matsuura K."/>
            <person name="Barry K."/>
            <person name="Labutti K."/>
            <person name="Kuo R."/>
            <person name="Ohm R.A."/>
            <person name="Bhattacharya S.S."/>
            <person name="Shirouzu T."/>
            <person name="Yoshinaga Y."/>
            <person name="Martin F.M."/>
            <person name="Grigoriev I.V."/>
            <person name="Hibbett D.S."/>
        </authorList>
    </citation>
    <scope>NUCLEOTIDE SEQUENCE [LARGE SCALE GENOMIC DNA]</scope>
    <source>
        <strain evidence="17 18">HHB14362 ss-1</strain>
    </source>
</reference>
<dbReference type="STRING" id="1314782.A0A165Q5A9"/>
<dbReference type="InterPro" id="IPR039261">
    <property type="entry name" value="FNR_nucleotide-bd"/>
</dbReference>
<comment type="similarity">
    <text evidence="2">Belongs to the ferric reductase (FRE) family.</text>
</comment>
<evidence type="ECO:0000256" key="8">
    <source>
        <dbReference type="ARBA" id="ARBA00022989"/>
    </source>
</evidence>
<dbReference type="Pfam" id="PF01794">
    <property type="entry name" value="Ferric_reduct"/>
    <property type="match status" value="1"/>
</dbReference>
<dbReference type="GO" id="GO:0015677">
    <property type="term" value="P:copper ion import"/>
    <property type="evidence" value="ECO:0007669"/>
    <property type="project" value="TreeGrafter"/>
</dbReference>
<dbReference type="Gene3D" id="3.40.50.80">
    <property type="entry name" value="Nucleotide-binding domain of ferredoxin-NADP reductase (FNR) module"/>
    <property type="match status" value="1"/>
</dbReference>
<feature type="transmembrane region" description="Helical" evidence="15">
    <location>
        <begin position="198"/>
        <end position="219"/>
    </location>
</feature>
<keyword evidence="5" id="KW-1003">Cell membrane</keyword>
<dbReference type="Pfam" id="PF08022">
    <property type="entry name" value="FAD_binding_8"/>
    <property type="match status" value="1"/>
</dbReference>
<evidence type="ECO:0000256" key="5">
    <source>
        <dbReference type="ARBA" id="ARBA00022475"/>
    </source>
</evidence>
<evidence type="ECO:0000256" key="6">
    <source>
        <dbReference type="ARBA" id="ARBA00022692"/>
    </source>
</evidence>
<dbReference type="AlphaFoldDB" id="A0A165Q5A9"/>
<dbReference type="InterPro" id="IPR013121">
    <property type="entry name" value="Fe_red_NAD-bd_6"/>
</dbReference>
<dbReference type="GO" id="GO:0052851">
    <property type="term" value="F:ferric-chelate reductase (NADPH) activity"/>
    <property type="evidence" value="ECO:0007669"/>
    <property type="project" value="UniProtKB-EC"/>
</dbReference>